<accession>G8Y0Z5</accession>
<feature type="region of interest" description="Disordered" evidence="1">
    <location>
        <begin position="210"/>
        <end position="245"/>
    </location>
</feature>
<feature type="compositionally biased region" description="Basic and acidic residues" evidence="1">
    <location>
        <begin position="156"/>
        <end position="174"/>
    </location>
</feature>
<feature type="compositionally biased region" description="Polar residues" evidence="1">
    <location>
        <begin position="118"/>
        <end position="127"/>
    </location>
</feature>
<dbReference type="EMBL" id="FO082046">
    <property type="protein sequence ID" value="CCE86498.1"/>
    <property type="molecule type" value="Genomic_DNA"/>
</dbReference>
<name>G8Y0Z5_PICSO</name>
<evidence type="ECO:0000313" key="3">
    <source>
        <dbReference type="EMBL" id="CCE86498.1"/>
    </source>
</evidence>
<evidence type="ECO:0000256" key="2">
    <source>
        <dbReference type="SAM" id="SignalP"/>
    </source>
</evidence>
<dbReference type="AlphaFoldDB" id="G8Y0Z5"/>
<feature type="chain" id="PRO_5003518725" evidence="2">
    <location>
        <begin position="23"/>
        <end position="291"/>
    </location>
</feature>
<sequence length="291" mass="32521">MQVQLTIVISLILINALHPVRGEKDGQYVGDFQISDYDFMNEVLKFITNDKLNENELFSGDDPSNKPADIRPSLRNPTKHGTGNLQIGDPNNISSVDSNDQTSSENHSGDPSMIEDGNVSNSLPNTKSDIKMYPKPAKEDTKQGLDNKSSQNTQKNHPDNQSHFNESKEKLDQLDDRRTKKLISLPNQMVSKVNDEFHNLFTDKTHKLFKSKSPAQESENSNGKSLQSNKGISSNTTNKSGDVQTEVAQPSYTYIRNDYMFDQPQTSDATKHSLDIFVGISCALICIFVHI</sequence>
<feature type="compositionally biased region" description="Polar residues" evidence="1">
    <location>
        <begin position="146"/>
        <end position="155"/>
    </location>
</feature>
<dbReference type="HOGENOM" id="CLU_956811_0_0_1"/>
<keyword evidence="4" id="KW-1185">Reference proteome</keyword>
<reference evidence="3 4" key="1">
    <citation type="journal article" date="2012" name="G3 (Bethesda)">
        <title>Pichia sorbitophila, an interspecies yeast hybrid reveals early steps of genome resolution following polyploidization.</title>
        <authorList>
            <person name="Leh Louis V."/>
            <person name="Despons L."/>
            <person name="Friedrich A."/>
            <person name="Martin T."/>
            <person name="Durrens P."/>
            <person name="Casaregola S."/>
            <person name="Neuveglise C."/>
            <person name="Fairhead C."/>
            <person name="Marck C."/>
            <person name="Cruz J.A."/>
            <person name="Straub M.L."/>
            <person name="Kugler V."/>
            <person name="Sacerdot C."/>
            <person name="Uzunov Z."/>
            <person name="Thierry A."/>
            <person name="Weiss S."/>
            <person name="Bleykasten C."/>
            <person name="De Montigny J."/>
            <person name="Jacques N."/>
            <person name="Jung P."/>
            <person name="Lemaire M."/>
            <person name="Mallet S."/>
            <person name="Morel G."/>
            <person name="Richard G.F."/>
            <person name="Sarkar A."/>
            <person name="Savel G."/>
            <person name="Schacherer J."/>
            <person name="Seret M.L."/>
            <person name="Talla E."/>
            <person name="Samson G."/>
            <person name="Jubin C."/>
            <person name="Poulain J."/>
            <person name="Vacherie B."/>
            <person name="Barbe V."/>
            <person name="Pelletier E."/>
            <person name="Sherman D.J."/>
            <person name="Westhof E."/>
            <person name="Weissenbach J."/>
            <person name="Baret P.V."/>
            <person name="Wincker P."/>
            <person name="Gaillardin C."/>
            <person name="Dujon B."/>
            <person name="Souciet J.L."/>
        </authorList>
    </citation>
    <scope>NUCLEOTIDE SEQUENCE [LARGE SCALE GENOMIC DNA]</scope>
    <source>
        <strain evidence="4">ATCC MYA-4447 / BCRC 22081 / CBS 7064 / NBRC 10061 / NRRL Y-12695</strain>
    </source>
</reference>
<gene>
    <name evidence="3" type="primary">Piso0_004993</name>
    <name evidence="3" type="ORF">GNLVRS01_PISO0N05535g</name>
</gene>
<feature type="signal peptide" evidence="2">
    <location>
        <begin position="1"/>
        <end position="22"/>
    </location>
</feature>
<dbReference type="Proteomes" id="UP000005222">
    <property type="component" value="Chromosome N"/>
</dbReference>
<protein>
    <submittedName>
        <fullName evidence="3">Piso0_004993 protein</fullName>
    </submittedName>
</protein>
<dbReference type="InParanoid" id="G8Y0Z5"/>
<feature type="region of interest" description="Disordered" evidence="1">
    <location>
        <begin position="54"/>
        <end position="174"/>
    </location>
</feature>
<keyword evidence="2" id="KW-0732">Signal</keyword>
<feature type="compositionally biased region" description="Basic and acidic residues" evidence="1">
    <location>
        <begin position="128"/>
        <end position="145"/>
    </location>
</feature>
<evidence type="ECO:0000313" key="4">
    <source>
        <dbReference type="Proteomes" id="UP000005222"/>
    </source>
</evidence>
<feature type="compositionally biased region" description="Polar residues" evidence="1">
    <location>
        <begin position="75"/>
        <end position="106"/>
    </location>
</feature>
<feature type="compositionally biased region" description="Polar residues" evidence="1">
    <location>
        <begin position="213"/>
        <end position="245"/>
    </location>
</feature>
<organism evidence="3 4">
    <name type="scientific">Pichia sorbitophila (strain ATCC MYA-4447 / BCRC 22081 / CBS 7064 / NBRC 10061 / NRRL Y-12695)</name>
    <name type="common">Hybrid yeast</name>
    <dbReference type="NCBI Taxonomy" id="559304"/>
    <lineage>
        <taxon>Eukaryota</taxon>
        <taxon>Fungi</taxon>
        <taxon>Dikarya</taxon>
        <taxon>Ascomycota</taxon>
        <taxon>Saccharomycotina</taxon>
        <taxon>Pichiomycetes</taxon>
        <taxon>Debaryomycetaceae</taxon>
        <taxon>Millerozyma</taxon>
    </lineage>
</organism>
<proteinExistence type="predicted"/>
<evidence type="ECO:0000256" key="1">
    <source>
        <dbReference type="SAM" id="MobiDB-lite"/>
    </source>
</evidence>